<organism evidence="2 3">
    <name type="scientific">Paludisphaera mucosa</name>
    <dbReference type="NCBI Taxonomy" id="3030827"/>
    <lineage>
        <taxon>Bacteria</taxon>
        <taxon>Pseudomonadati</taxon>
        <taxon>Planctomycetota</taxon>
        <taxon>Planctomycetia</taxon>
        <taxon>Isosphaerales</taxon>
        <taxon>Isosphaeraceae</taxon>
        <taxon>Paludisphaera</taxon>
    </lineage>
</organism>
<evidence type="ECO:0000313" key="2">
    <source>
        <dbReference type="EMBL" id="MDG3007913.1"/>
    </source>
</evidence>
<dbReference type="PANTHER" id="PTHR34203">
    <property type="entry name" value="METHYLTRANSFERASE, FKBM FAMILY PROTEIN"/>
    <property type="match status" value="1"/>
</dbReference>
<dbReference type="GO" id="GO:0008168">
    <property type="term" value="F:methyltransferase activity"/>
    <property type="evidence" value="ECO:0007669"/>
    <property type="project" value="UniProtKB-KW"/>
</dbReference>
<sequence>MADAQGISQGTKTLAFAMRRFPLSIRKTWWWWEQLYRKIGGGGFDDDPETDARWPGGLQAPIVTRPYGFKVRLDLRLWPERRTYFSGSYYQTSLEYLYRAVLRPGDQYLDIGANIGMTSLMAASLIGDRGKGFAFEPNPETFDRLRINFDLNPYRNIELVPCAVADVESEAVLSLPAEGNTGIGSLAGSPEEGGRSFKVRTVPGQRYLDQLDRSRPTFVKVDVEGFEVKVLSGIRSALDWPEIGLVLEVNESMLQRAGDSVAAMDELVKAHGFEVYGMDMHQTRFDRTLTIDGPVELADPSTRRWADVLLLKPGTTFRERLAPLIRPAAGRTA</sequence>
<dbReference type="PANTHER" id="PTHR34203:SF15">
    <property type="entry name" value="SLL1173 PROTEIN"/>
    <property type="match status" value="1"/>
</dbReference>
<dbReference type="Proteomes" id="UP001216907">
    <property type="component" value="Unassembled WGS sequence"/>
</dbReference>
<protein>
    <submittedName>
        <fullName evidence="2">FkbM family methyltransferase</fullName>
    </submittedName>
</protein>
<dbReference type="Gene3D" id="3.40.50.150">
    <property type="entry name" value="Vaccinia Virus protein VP39"/>
    <property type="match status" value="1"/>
</dbReference>
<name>A0ABT6FK07_9BACT</name>
<dbReference type="InterPro" id="IPR029063">
    <property type="entry name" value="SAM-dependent_MTases_sf"/>
</dbReference>
<keyword evidence="3" id="KW-1185">Reference proteome</keyword>
<keyword evidence="2" id="KW-0808">Transferase</keyword>
<dbReference type="InterPro" id="IPR052514">
    <property type="entry name" value="SAM-dependent_MTase"/>
</dbReference>
<dbReference type="GO" id="GO:0032259">
    <property type="term" value="P:methylation"/>
    <property type="evidence" value="ECO:0007669"/>
    <property type="project" value="UniProtKB-KW"/>
</dbReference>
<gene>
    <name evidence="2" type="ORF">PZE19_29470</name>
</gene>
<accession>A0ABT6FK07</accession>
<keyword evidence="2" id="KW-0489">Methyltransferase</keyword>
<dbReference type="RefSeq" id="WP_277864183.1">
    <property type="nucleotide sequence ID" value="NZ_JARRAG010000002.1"/>
</dbReference>
<proteinExistence type="predicted"/>
<dbReference type="InterPro" id="IPR006342">
    <property type="entry name" value="FkbM_mtfrase"/>
</dbReference>
<dbReference type="Pfam" id="PF05050">
    <property type="entry name" value="Methyltransf_21"/>
    <property type="match status" value="1"/>
</dbReference>
<evidence type="ECO:0000313" key="3">
    <source>
        <dbReference type="Proteomes" id="UP001216907"/>
    </source>
</evidence>
<reference evidence="2 3" key="1">
    <citation type="submission" date="2023-03" db="EMBL/GenBank/DDBJ databases">
        <title>Paludisphaera mucosa sp. nov. a novel planctomycete from northern fen.</title>
        <authorList>
            <person name="Ivanova A."/>
        </authorList>
    </citation>
    <scope>NUCLEOTIDE SEQUENCE [LARGE SCALE GENOMIC DNA]</scope>
    <source>
        <strain evidence="2 3">Pla2</strain>
    </source>
</reference>
<evidence type="ECO:0000259" key="1">
    <source>
        <dbReference type="Pfam" id="PF05050"/>
    </source>
</evidence>
<dbReference type="EMBL" id="JARRAG010000002">
    <property type="protein sequence ID" value="MDG3007913.1"/>
    <property type="molecule type" value="Genomic_DNA"/>
</dbReference>
<dbReference type="NCBIfam" id="TIGR01444">
    <property type="entry name" value="fkbM_fam"/>
    <property type="match status" value="1"/>
</dbReference>
<comment type="caution">
    <text evidence="2">The sequence shown here is derived from an EMBL/GenBank/DDBJ whole genome shotgun (WGS) entry which is preliminary data.</text>
</comment>
<dbReference type="SUPFAM" id="SSF53335">
    <property type="entry name" value="S-adenosyl-L-methionine-dependent methyltransferases"/>
    <property type="match status" value="1"/>
</dbReference>
<feature type="domain" description="Methyltransferase FkbM" evidence="1">
    <location>
        <begin position="110"/>
        <end position="274"/>
    </location>
</feature>